<sequence length="45" mass="5581">LKVLYLRIKELETKWEGGRIQNWAMVRNQLLLHDELKDRVLRYLE</sequence>
<comment type="caution">
    <text evidence="1">The sequence shown here is derived from an EMBL/GenBank/DDBJ whole genome shotgun (WGS) entry which is preliminary data.</text>
</comment>
<dbReference type="Proteomes" id="UP000287296">
    <property type="component" value="Unassembled WGS sequence"/>
</dbReference>
<gene>
    <name evidence="1" type="ORF">D5F11_007100</name>
</gene>
<evidence type="ECO:0000313" key="1">
    <source>
        <dbReference type="EMBL" id="RST60218.1"/>
    </source>
</evidence>
<protein>
    <submittedName>
        <fullName evidence="1">IS256 family transposase</fullName>
    </submittedName>
</protein>
<name>A0A429X9W2_SIMTE</name>
<organism evidence="1 2">
    <name type="scientific">Siminovitchia terrae</name>
    <name type="common">Bacillus terrae</name>
    <dbReference type="NCBI Taxonomy" id="1914933"/>
    <lineage>
        <taxon>Bacteria</taxon>
        <taxon>Bacillati</taxon>
        <taxon>Bacillota</taxon>
        <taxon>Bacilli</taxon>
        <taxon>Bacillales</taxon>
        <taxon>Bacillaceae</taxon>
        <taxon>Siminovitchia</taxon>
    </lineage>
</organism>
<dbReference type="EMBL" id="QYTW02000005">
    <property type="protein sequence ID" value="RST60218.1"/>
    <property type="molecule type" value="Genomic_DNA"/>
</dbReference>
<reference evidence="1 2" key="1">
    <citation type="submission" date="2018-12" db="EMBL/GenBank/DDBJ databases">
        <authorList>
            <person name="Sun L."/>
            <person name="Chen Z."/>
        </authorList>
    </citation>
    <scope>NUCLEOTIDE SEQUENCE [LARGE SCALE GENOMIC DNA]</scope>
    <source>
        <strain evidence="1 2">LMG 29736</strain>
    </source>
</reference>
<accession>A0A429X9W2</accession>
<evidence type="ECO:0000313" key="2">
    <source>
        <dbReference type="Proteomes" id="UP000287296"/>
    </source>
</evidence>
<dbReference type="AlphaFoldDB" id="A0A429X9W2"/>
<feature type="non-terminal residue" evidence="1">
    <location>
        <position position="1"/>
    </location>
</feature>
<proteinExistence type="predicted"/>